<dbReference type="PROSITE" id="PS50405">
    <property type="entry name" value="GST_CTER"/>
    <property type="match status" value="1"/>
</dbReference>
<sequence>MSEPLELIIHHLRISQSDRVIWLCEELSLPYQLKCYDRDPVTSFAPAAYRALHPIGTAPVIQDGSTVTLGETNAIFEYLLAKYDPQGKLTLSPTHPNYPDYVFWLHHTNGGIQPPLNDLMFARMSALPGNNPATQVMQDRLDRSLAAMEAQLAKYPFIAGEKFTAADCMLLFPLTTFRIFMPYSLEAYPHIVSYLGRIGERRALVVAMEKGDPGLKRPMGAEGAVAAVAGEEASQKA</sequence>
<reference evidence="8" key="1">
    <citation type="journal article" date="2017" name="Genome Biol.">
        <title>Comparative genomics reveals high biological diversity and specific adaptations in the industrially and medically important fungal genus Aspergillus.</title>
        <authorList>
            <person name="de Vries R.P."/>
            <person name="Riley R."/>
            <person name="Wiebenga A."/>
            <person name="Aguilar-Osorio G."/>
            <person name="Amillis S."/>
            <person name="Uchima C.A."/>
            <person name="Anderluh G."/>
            <person name="Asadollahi M."/>
            <person name="Askin M."/>
            <person name="Barry K."/>
            <person name="Battaglia E."/>
            <person name="Bayram O."/>
            <person name="Benocci T."/>
            <person name="Braus-Stromeyer S.A."/>
            <person name="Caldana C."/>
            <person name="Canovas D."/>
            <person name="Cerqueira G.C."/>
            <person name="Chen F."/>
            <person name="Chen W."/>
            <person name="Choi C."/>
            <person name="Clum A."/>
            <person name="Dos Santos R.A."/>
            <person name="Damasio A.R."/>
            <person name="Diallinas G."/>
            <person name="Emri T."/>
            <person name="Fekete E."/>
            <person name="Flipphi M."/>
            <person name="Freyberg S."/>
            <person name="Gallo A."/>
            <person name="Gournas C."/>
            <person name="Habgood R."/>
            <person name="Hainaut M."/>
            <person name="Harispe M.L."/>
            <person name="Henrissat B."/>
            <person name="Hilden K.S."/>
            <person name="Hope R."/>
            <person name="Hossain A."/>
            <person name="Karabika E."/>
            <person name="Karaffa L."/>
            <person name="Karanyi Z."/>
            <person name="Krasevec N."/>
            <person name="Kuo A."/>
            <person name="Kusch H."/>
            <person name="LaButti K."/>
            <person name="Lagendijk E.L."/>
            <person name="Lapidus A."/>
            <person name="Levasseur A."/>
            <person name="Lindquist E."/>
            <person name="Lipzen A."/>
            <person name="Logrieco A.F."/>
            <person name="MacCabe A."/>
            <person name="Maekelae M.R."/>
            <person name="Malavazi I."/>
            <person name="Melin P."/>
            <person name="Meyer V."/>
            <person name="Mielnichuk N."/>
            <person name="Miskei M."/>
            <person name="Molnar A.P."/>
            <person name="Mule G."/>
            <person name="Ngan C.Y."/>
            <person name="Orejas M."/>
            <person name="Orosz E."/>
            <person name="Ouedraogo J.P."/>
            <person name="Overkamp K.M."/>
            <person name="Park H.-S."/>
            <person name="Perrone G."/>
            <person name="Piumi F."/>
            <person name="Punt P.J."/>
            <person name="Ram A.F."/>
            <person name="Ramon A."/>
            <person name="Rauscher S."/>
            <person name="Record E."/>
            <person name="Riano-Pachon D.M."/>
            <person name="Robert V."/>
            <person name="Roehrig J."/>
            <person name="Ruller R."/>
            <person name="Salamov A."/>
            <person name="Salih N.S."/>
            <person name="Samson R.A."/>
            <person name="Sandor E."/>
            <person name="Sanguinetti M."/>
            <person name="Schuetze T."/>
            <person name="Sepcic K."/>
            <person name="Shelest E."/>
            <person name="Sherlock G."/>
            <person name="Sophianopoulou V."/>
            <person name="Squina F.M."/>
            <person name="Sun H."/>
            <person name="Susca A."/>
            <person name="Todd R.B."/>
            <person name="Tsang A."/>
            <person name="Unkles S.E."/>
            <person name="van de Wiele N."/>
            <person name="van Rossen-Uffink D."/>
            <person name="Oliveira J.V."/>
            <person name="Vesth T.C."/>
            <person name="Visser J."/>
            <person name="Yu J.-H."/>
            <person name="Zhou M."/>
            <person name="Andersen M.R."/>
            <person name="Archer D.B."/>
            <person name="Baker S.E."/>
            <person name="Benoit I."/>
            <person name="Brakhage A.A."/>
            <person name="Braus G.H."/>
            <person name="Fischer R."/>
            <person name="Frisvad J.C."/>
            <person name="Goldman G.H."/>
            <person name="Houbraken J."/>
            <person name="Oakley B."/>
            <person name="Pocsi I."/>
            <person name="Scazzocchio C."/>
            <person name="Seiboth B."/>
            <person name="vanKuyk P.A."/>
            <person name="Wortman J."/>
            <person name="Dyer P.S."/>
            <person name="Grigoriev I.V."/>
        </authorList>
    </citation>
    <scope>NUCLEOTIDE SEQUENCE [LARGE SCALE GENOMIC DNA]</scope>
    <source>
        <strain evidence="8">ATCC 16872 / CBS 172.66 / WB 5094</strain>
    </source>
</reference>
<dbReference type="FunFam" id="3.40.30.10:FF:000156">
    <property type="entry name" value="Glutathione S-transferase 1"/>
    <property type="match status" value="1"/>
</dbReference>
<comment type="similarity">
    <text evidence="1">Belongs to the GST superfamily.</text>
</comment>
<dbReference type="OrthoDB" id="2309723at2759"/>
<proteinExistence type="inferred from homology"/>
<evidence type="ECO:0000256" key="1">
    <source>
        <dbReference type="ARBA" id="ARBA00007409"/>
    </source>
</evidence>
<dbReference type="InterPro" id="IPR010987">
    <property type="entry name" value="Glutathione-S-Trfase_C-like"/>
</dbReference>
<gene>
    <name evidence="7" type="ORF">ASPACDRAFT_39060</name>
</gene>
<dbReference type="AlphaFoldDB" id="A0A1L9X4R7"/>
<dbReference type="PANTHER" id="PTHR44051:SF9">
    <property type="entry name" value="GLUTATHIONE S-TRANSFERASE 1"/>
    <property type="match status" value="1"/>
</dbReference>
<dbReference type="VEuPathDB" id="FungiDB:ASPACDRAFT_39060"/>
<evidence type="ECO:0000256" key="4">
    <source>
        <dbReference type="ARBA" id="ARBA00047960"/>
    </source>
</evidence>
<evidence type="ECO:0000256" key="2">
    <source>
        <dbReference type="ARBA" id="ARBA00012452"/>
    </source>
</evidence>
<dbReference type="RefSeq" id="XP_020059779.1">
    <property type="nucleotide sequence ID" value="XM_020200536.1"/>
</dbReference>
<evidence type="ECO:0000256" key="3">
    <source>
        <dbReference type="ARBA" id="ARBA00022679"/>
    </source>
</evidence>
<dbReference type="SFLD" id="SFLDG01150">
    <property type="entry name" value="Main.1:_Beta-like"/>
    <property type="match status" value="1"/>
</dbReference>
<evidence type="ECO:0000259" key="6">
    <source>
        <dbReference type="PROSITE" id="PS50405"/>
    </source>
</evidence>
<dbReference type="SUPFAM" id="SSF52833">
    <property type="entry name" value="Thioredoxin-like"/>
    <property type="match status" value="1"/>
</dbReference>
<dbReference type="SFLD" id="SFLDS00019">
    <property type="entry name" value="Glutathione_Transferase_(cytos"/>
    <property type="match status" value="1"/>
</dbReference>
<dbReference type="SFLD" id="SFLDG00358">
    <property type="entry name" value="Main_(cytGST)"/>
    <property type="match status" value="1"/>
</dbReference>
<comment type="catalytic activity">
    <reaction evidence="4">
        <text>RX + glutathione = an S-substituted glutathione + a halide anion + H(+)</text>
        <dbReference type="Rhea" id="RHEA:16437"/>
        <dbReference type="ChEBI" id="CHEBI:15378"/>
        <dbReference type="ChEBI" id="CHEBI:16042"/>
        <dbReference type="ChEBI" id="CHEBI:17792"/>
        <dbReference type="ChEBI" id="CHEBI:57925"/>
        <dbReference type="ChEBI" id="CHEBI:90779"/>
        <dbReference type="EC" id="2.5.1.18"/>
    </reaction>
</comment>
<keyword evidence="8" id="KW-1185">Reference proteome</keyword>
<dbReference type="Pfam" id="PF13410">
    <property type="entry name" value="GST_C_2"/>
    <property type="match status" value="1"/>
</dbReference>
<dbReference type="GeneID" id="30974350"/>
<dbReference type="Pfam" id="PF13409">
    <property type="entry name" value="GST_N_2"/>
    <property type="match status" value="1"/>
</dbReference>
<evidence type="ECO:0000313" key="7">
    <source>
        <dbReference type="EMBL" id="OJK03440.1"/>
    </source>
</evidence>
<evidence type="ECO:0000313" key="8">
    <source>
        <dbReference type="Proteomes" id="UP000184546"/>
    </source>
</evidence>
<feature type="domain" description="GST C-terminal" evidence="6">
    <location>
        <begin position="94"/>
        <end position="219"/>
    </location>
</feature>
<dbReference type="Gene3D" id="1.20.1050.10">
    <property type="match status" value="1"/>
</dbReference>
<keyword evidence="3" id="KW-0808">Transferase</keyword>
<dbReference type="SUPFAM" id="SSF47616">
    <property type="entry name" value="GST C-terminal domain-like"/>
    <property type="match status" value="1"/>
</dbReference>
<accession>A0A1L9X4R7</accession>
<dbReference type="GO" id="GO:0004364">
    <property type="term" value="F:glutathione transferase activity"/>
    <property type="evidence" value="ECO:0007669"/>
    <property type="project" value="UniProtKB-EC"/>
</dbReference>
<dbReference type="EMBL" id="KV878971">
    <property type="protein sequence ID" value="OJK03440.1"/>
    <property type="molecule type" value="Genomic_DNA"/>
</dbReference>
<dbReference type="GO" id="GO:0005737">
    <property type="term" value="C:cytoplasm"/>
    <property type="evidence" value="ECO:0007669"/>
    <property type="project" value="UniProtKB-ARBA"/>
</dbReference>
<name>A0A1L9X4R7_ASPA1</name>
<dbReference type="CDD" id="cd03046">
    <property type="entry name" value="GST_N_GTT1_like"/>
    <property type="match status" value="1"/>
</dbReference>
<dbReference type="EC" id="2.5.1.18" evidence="2"/>
<dbReference type="PANTHER" id="PTHR44051">
    <property type="entry name" value="GLUTATHIONE S-TRANSFERASE-RELATED"/>
    <property type="match status" value="1"/>
</dbReference>
<dbReference type="InterPro" id="IPR036282">
    <property type="entry name" value="Glutathione-S-Trfase_C_sf"/>
</dbReference>
<dbReference type="Proteomes" id="UP000184546">
    <property type="component" value="Unassembled WGS sequence"/>
</dbReference>
<evidence type="ECO:0000259" key="5">
    <source>
        <dbReference type="PROSITE" id="PS50404"/>
    </source>
</evidence>
<dbReference type="OMA" id="YADYVFW"/>
<dbReference type="PROSITE" id="PS50404">
    <property type="entry name" value="GST_NTER"/>
    <property type="match status" value="1"/>
</dbReference>
<dbReference type="InterPro" id="IPR036249">
    <property type="entry name" value="Thioredoxin-like_sf"/>
</dbReference>
<feature type="domain" description="GST N-terminal" evidence="5">
    <location>
        <begin position="4"/>
        <end position="87"/>
    </location>
</feature>
<dbReference type="STRING" id="690307.A0A1L9X4R7"/>
<dbReference type="GO" id="GO:0004602">
    <property type="term" value="F:glutathione peroxidase activity"/>
    <property type="evidence" value="ECO:0007669"/>
    <property type="project" value="UniProtKB-ARBA"/>
</dbReference>
<protein>
    <recommendedName>
        <fullName evidence="2">glutathione transferase</fullName>
        <ecNumber evidence="2">2.5.1.18</ecNumber>
    </recommendedName>
</protein>
<dbReference type="Gene3D" id="3.40.30.10">
    <property type="entry name" value="Glutaredoxin"/>
    <property type="match status" value="1"/>
</dbReference>
<organism evidence="7 8">
    <name type="scientific">Aspergillus aculeatus (strain ATCC 16872 / CBS 172.66 / WB 5094)</name>
    <dbReference type="NCBI Taxonomy" id="690307"/>
    <lineage>
        <taxon>Eukaryota</taxon>
        <taxon>Fungi</taxon>
        <taxon>Dikarya</taxon>
        <taxon>Ascomycota</taxon>
        <taxon>Pezizomycotina</taxon>
        <taxon>Eurotiomycetes</taxon>
        <taxon>Eurotiomycetidae</taxon>
        <taxon>Eurotiales</taxon>
        <taxon>Aspergillaceae</taxon>
        <taxon>Aspergillus</taxon>
        <taxon>Aspergillus subgen. Circumdati</taxon>
    </lineage>
</organism>
<dbReference type="InterPro" id="IPR040079">
    <property type="entry name" value="Glutathione_S-Trfase"/>
</dbReference>
<dbReference type="InterPro" id="IPR004045">
    <property type="entry name" value="Glutathione_S-Trfase_N"/>
</dbReference>